<keyword evidence="2" id="KW-0812">Transmembrane</keyword>
<gene>
    <name evidence="3" type="ORF">STAS_28020</name>
</gene>
<feature type="compositionally biased region" description="Basic and acidic residues" evidence="1">
    <location>
        <begin position="119"/>
        <end position="134"/>
    </location>
</feature>
<keyword evidence="2" id="KW-1133">Transmembrane helix</keyword>
<dbReference type="GO" id="GO:0003677">
    <property type="term" value="F:DNA binding"/>
    <property type="evidence" value="ECO:0007669"/>
    <property type="project" value="UniProtKB-KW"/>
</dbReference>
<keyword evidence="2" id="KW-0472">Membrane</keyword>
<evidence type="ECO:0000313" key="3">
    <source>
        <dbReference type="EMBL" id="GER50699.1"/>
    </source>
</evidence>
<dbReference type="EMBL" id="BKCP01009403">
    <property type="protein sequence ID" value="GER50699.1"/>
    <property type="molecule type" value="Genomic_DNA"/>
</dbReference>
<dbReference type="AlphaFoldDB" id="A0A5A7QZZ8"/>
<feature type="region of interest" description="Disordered" evidence="1">
    <location>
        <begin position="117"/>
        <end position="136"/>
    </location>
</feature>
<evidence type="ECO:0000256" key="1">
    <source>
        <dbReference type="SAM" id="MobiDB-lite"/>
    </source>
</evidence>
<accession>A0A5A7QZZ8</accession>
<evidence type="ECO:0000313" key="4">
    <source>
        <dbReference type="Proteomes" id="UP000325081"/>
    </source>
</evidence>
<name>A0A5A7QZZ8_STRAF</name>
<feature type="region of interest" description="Disordered" evidence="1">
    <location>
        <begin position="167"/>
        <end position="188"/>
    </location>
</feature>
<keyword evidence="4" id="KW-1185">Reference proteome</keyword>
<sequence>MMYYGNVFFLFEKKIWELSVKRSERRELAATLPKSGTNLDDMILFNYFFCFVLFSVYSLSFLTCDSNNAFQKREAIRMYKECTGKKEFQFEHCWETLRTNIHHVDNINGISKTNGIVHPQERKASKESKRKTNEDDGAVDAIKGLRSTFEKEIEFKKKNQELREELKRKKTKEKELHQKEQLEKKAQKGEEKLRIMSIDISKLPEIVQKMIESFFHLSSVIIFTLVNKPLAESFVGESRTTRETDSDK</sequence>
<dbReference type="Proteomes" id="UP000325081">
    <property type="component" value="Unassembled WGS sequence"/>
</dbReference>
<reference evidence="4" key="1">
    <citation type="journal article" date="2019" name="Curr. Biol.">
        <title>Genome Sequence of Striga asiatica Provides Insight into the Evolution of Plant Parasitism.</title>
        <authorList>
            <person name="Yoshida S."/>
            <person name="Kim S."/>
            <person name="Wafula E.K."/>
            <person name="Tanskanen J."/>
            <person name="Kim Y.M."/>
            <person name="Honaas L."/>
            <person name="Yang Z."/>
            <person name="Spallek T."/>
            <person name="Conn C.E."/>
            <person name="Ichihashi Y."/>
            <person name="Cheong K."/>
            <person name="Cui S."/>
            <person name="Der J.P."/>
            <person name="Gundlach H."/>
            <person name="Jiao Y."/>
            <person name="Hori C."/>
            <person name="Ishida J.K."/>
            <person name="Kasahara H."/>
            <person name="Kiba T."/>
            <person name="Kim M.S."/>
            <person name="Koo N."/>
            <person name="Laohavisit A."/>
            <person name="Lee Y.H."/>
            <person name="Lumba S."/>
            <person name="McCourt P."/>
            <person name="Mortimer J.C."/>
            <person name="Mutuku J.M."/>
            <person name="Nomura T."/>
            <person name="Sasaki-Sekimoto Y."/>
            <person name="Seto Y."/>
            <person name="Wang Y."/>
            <person name="Wakatake T."/>
            <person name="Sakakibara H."/>
            <person name="Demura T."/>
            <person name="Yamaguchi S."/>
            <person name="Yoneyama K."/>
            <person name="Manabe R.I."/>
            <person name="Nelson D.C."/>
            <person name="Schulman A.H."/>
            <person name="Timko M.P."/>
            <person name="dePamphilis C.W."/>
            <person name="Choi D."/>
            <person name="Shirasu K."/>
        </authorList>
    </citation>
    <scope>NUCLEOTIDE SEQUENCE [LARGE SCALE GENOMIC DNA]</scope>
    <source>
        <strain evidence="4">cv. UVA1</strain>
    </source>
</reference>
<feature type="non-terminal residue" evidence="3">
    <location>
        <position position="248"/>
    </location>
</feature>
<organism evidence="3 4">
    <name type="scientific">Striga asiatica</name>
    <name type="common">Asiatic witchweed</name>
    <name type="synonym">Buchnera asiatica</name>
    <dbReference type="NCBI Taxonomy" id="4170"/>
    <lineage>
        <taxon>Eukaryota</taxon>
        <taxon>Viridiplantae</taxon>
        <taxon>Streptophyta</taxon>
        <taxon>Embryophyta</taxon>
        <taxon>Tracheophyta</taxon>
        <taxon>Spermatophyta</taxon>
        <taxon>Magnoliopsida</taxon>
        <taxon>eudicotyledons</taxon>
        <taxon>Gunneridae</taxon>
        <taxon>Pentapetalae</taxon>
        <taxon>asterids</taxon>
        <taxon>lamiids</taxon>
        <taxon>Lamiales</taxon>
        <taxon>Orobanchaceae</taxon>
        <taxon>Buchnereae</taxon>
        <taxon>Striga</taxon>
    </lineage>
</organism>
<protein>
    <submittedName>
        <fullName evidence="3">Basic helix-loop-helix (BHLH) DNA-bindingsuperfamily protein</fullName>
    </submittedName>
</protein>
<proteinExistence type="predicted"/>
<comment type="caution">
    <text evidence="3">The sequence shown here is derived from an EMBL/GenBank/DDBJ whole genome shotgun (WGS) entry which is preliminary data.</text>
</comment>
<evidence type="ECO:0000256" key="2">
    <source>
        <dbReference type="SAM" id="Phobius"/>
    </source>
</evidence>
<keyword evidence="3" id="KW-0238">DNA-binding</keyword>
<feature type="transmembrane region" description="Helical" evidence="2">
    <location>
        <begin position="43"/>
        <end position="64"/>
    </location>
</feature>